<feature type="domain" description="Amidohydrolase-related" evidence="10">
    <location>
        <begin position="70"/>
        <end position="437"/>
    </location>
</feature>
<comment type="catalytic activity">
    <reaction evidence="1">
        <text>(S)-allantoin + H2O = allantoate + H(+)</text>
        <dbReference type="Rhea" id="RHEA:17029"/>
        <dbReference type="ChEBI" id="CHEBI:15377"/>
        <dbReference type="ChEBI" id="CHEBI:15378"/>
        <dbReference type="ChEBI" id="CHEBI:15678"/>
        <dbReference type="ChEBI" id="CHEBI:17536"/>
        <dbReference type="EC" id="3.5.2.5"/>
    </reaction>
</comment>
<dbReference type="GO" id="GO:0005737">
    <property type="term" value="C:cytoplasm"/>
    <property type="evidence" value="ECO:0007669"/>
    <property type="project" value="TreeGrafter"/>
</dbReference>
<evidence type="ECO:0000256" key="6">
    <source>
        <dbReference type="ARBA" id="ARBA00012863"/>
    </source>
</evidence>
<comment type="caution">
    <text evidence="11">The sequence shown here is derived from an EMBL/GenBank/DDBJ whole genome shotgun (WGS) entry which is preliminary data.</text>
</comment>
<dbReference type="PROSITE" id="PS00482">
    <property type="entry name" value="DIHYDROOROTASE_1"/>
    <property type="match status" value="1"/>
</dbReference>
<dbReference type="EMBL" id="WHVB01000006">
    <property type="protein sequence ID" value="KAF8481825.1"/>
    <property type="molecule type" value="Genomic_DNA"/>
</dbReference>
<dbReference type="PANTHER" id="PTHR43668">
    <property type="entry name" value="ALLANTOINASE"/>
    <property type="match status" value="1"/>
</dbReference>
<dbReference type="FunFam" id="3.20.20.140:FF:000032">
    <property type="entry name" value="Allantoinase Dal1"/>
    <property type="match status" value="1"/>
</dbReference>
<comment type="pathway">
    <text evidence="3">Nitrogen metabolism; (S)-allantoin degradation; allantoate from (S)-allantoin: step 1/1.</text>
</comment>
<accession>A0A9P5TAQ7</accession>
<gene>
    <name evidence="11" type="ORF">DFH94DRAFT_409191</name>
</gene>
<evidence type="ECO:0000256" key="1">
    <source>
        <dbReference type="ARBA" id="ARBA00001756"/>
    </source>
</evidence>
<dbReference type="OrthoDB" id="1924787at2759"/>
<dbReference type="GO" id="GO:0050897">
    <property type="term" value="F:cobalt ion binding"/>
    <property type="evidence" value="ECO:0007669"/>
    <property type="project" value="InterPro"/>
</dbReference>
<dbReference type="EC" id="3.5.2.5" evidence="6"/>
<comment type="similarity">
    <text evidence="4">Belongs to the metallo-dependent hydrolases superfamily. Allantoinase family.</text>
</comment>
<evidence type="ECO:0000256" key="9">
    <source>
        <dbReference type="ARBA" id="ARBA00022833"/>
    </source>
</evidence>
<dbReference type="GO" id="GO:0004038">
    <property type="term" value="F:allantoinase activity"/>
    <property type="evidence" value="ECO:0007669"/>
    <property type="project" value="UniProtKB-EC"/>
</dbReference>
<dbReference type="Gene3D" id="3.20.20.140">
    <property type="entry name" value="Metal-dependent hydrolases"/>
    <property type="match status" value="1"/>
</dbReference>
<dbReference type="InterPro" id="IPR017593">
    <property type="entry name" value="Allantoinase"/>
</dbReference>
<evidence type="ECO:0000313" key="12">
    <source>
        <dbReference type="Proteomes" id="UP000759537"/>
    </source>
</evidence>
<organism evidence="11 12">
    <name type="scientific">Russula ochroleuca</name>
    <dbReference type="NCBI Taxonomy" id="152965"/>
    <lineage>
        <taxon>Eukaryota</taxon>
        <taxon>Fungi</taxon>
        <taxon>Dikarya</taxon>
        <taxon>Basidiomycota</taxon>
        <taxon>Agaricomycotina</taxon>
        <taxon>Agaricomycetes</taxon>
        <taxon>Russulales</taxon>
        <taxon>Russulaceae</taxon>
        <taxon>Russula</taxon>
    </lineage>
</organism>
<dbReference type="Pfam" id="PF01979">
    <property type="entry name" value="Amidohydro_1"/>
    <property type="match status" value="1"/>
</dbReference>
<dbReference type="InterPro" id="IPR006680">
    <property type="entry name" value="Amidohydro-rel"/>
</dbReference>
<evidence type="ECO:0000256" key="3">
    <source>
        <dbReference type="ARBA" id="ARBA00004968"/>
    </source>
</evidence>
<evidence type="ECO:0000256" key="5">
    <source>
        <dbReference type="ARBA" id="ARBA00011881"/>
    </source>
</evidence>
<dbReference type="InterPro" id="IPR050138">
    <property type="entry name" value="DHOase/Allantoinase_Hydrolase"/>
</dbReference>
<dbReference type="AlphaFoldDB" id="A0A9P5TAQ7"/>
<keyword evidence="8" id="KW-0378">Hydrolase</keyword>
<dbReference type="InterPro" id="IPR032466">
    <property type="entry name" value="Metal_Hydrolase"/>
</dbReference>
<evidence type="ECO:0000259" key="10">
    <source>
        <dbReference type="Pfam" id="PF01979"/>
    </source>
</evidence>
<evidence type="ECO:0000256" key="4">
    <source>
        <dbReference type="ARBA" id="ARBA00010368"/>
    </source>
</evidence>
<name>A0A9P5TAQ7_9AGAM</name>
<comment type="cofactor">
    <cofactor evidence="2">
        <name>Zn(2+)</name>
        <dbReference type="ChEBI" id="CHEBI:29105"/>
    </cofactor>
</comment>
<keyword evidence="12" id="KW-1185">Reference proteome</keyword>
<reference evidence="11" key="1">
    <citation type="submission" date="2019-10" db="EMBL/GenBank/DDBJ databases">
        <authorList>
            <consortium name="DOE Joint Genome Institute"/>
            <person name="Kuo A."/>
            <person name="Miyauchi S."/>
            <person name="Kiss E."/>
            <person name="Drula E."/>
            <person name="Kohler A."/>
            <person name="Sanchez-Garcia M."/>
            <person name="Andreopoulos B."/>
            <person name="Barry K.W."/>
            <person name="Bonito G."/>
            <person name="Buee M."/>
            <person name="Carver A."/>
            <person name="Chen C."/>
            <person name="Cichocki N."/>
            <person name="Clum A."/>
            <person name="Culley D."/>
            <person name="Crous P.W."/>
            <person name="Fauchery L."/>
            <person name="Girlanda M."/>
            <person name="Hayes R."/>
            <person name="Keri Z."/>
            <person name="LaButti K."/>
            <person name="Lipzen A."/>
            <person name="Lombard V."/>
            <person name="Magnuson J."/>
            <person name="Maillard F."/>
            <person name="Morin E."/>
            <person name="Murat C."/>
            <person name="Nolan M."/>
            <person name="Ohm R."/>
            <person name="Pangilinan J."/>
            <person name="Pereira M."/>
            <person name="Perotto S."/>
            <person name="Peter M."/>
            <person name="Riley R."/>
            <person name="Sitrit Y."/>
            <person name="Stielow B."/>
            <person name="Szollosi G."/>
            <person name="Zifcakova L."/>
            <person name="Stursova M."/>
            <person name="Spatafora J.W."/>
            <person name="Tedersoo L."/>
            <person name="Vaario L.-M."/>
            <person name="Yamada A."/>
            <person name="Yan M."/>
            <person name="Wang P."/>
            <person name="Xu J."/>
            <person name="Bruns T."/>
            <person name="Baldrian P."/>
            <person name="Vilgalys R."/>
            <person name="Henrissat B."/>
            <person name="Grigoriev I.V."/>
            <person name="Hibbett D."/>
            <person name="Nagy L.G."/>
            <person name="Martin F.M."/>
        </authorList>
    </citation>
    <scope>NUCLEOTIDE SEQUENCE</scope>
    <source>
        <strain evidence="11">Prilba</strain>
    </source>
</reference>
<dbReference type="GO" id="GO:0006145">
    <property type="term" value="P:purine nucleobase catabolic process"/>
    <property type="evidence" value="ECO:0007669"/>
    <property type="project" value="TreeGrafter"/>
</dbReference>
<dbReference type="InterPro" id="IPR002195">
    <property type="entry name" value="Dihydroorotase_CS"/>
</dbReference>
<dbReference type="SUPFAM" id="SSF51338">
    <property type="entry name" value="Composite domain of metallo-dependent hydrolases"/>
    <property type="match status" value="1"/>
</dbReference>
<sequence>MSANTDLRVYTGNNVLLPGSQVPRPATVLVSAKTGKIIDVREGRHVRADYADYTDIANDDDRWIDVGDKYLLPGLVDAHVHLNEPGRTDWEGFWTGTRAAASGGITTVVDMPLNSIPPTTTVENVAAKRGAARNQCWTDVAFWGGVIPGNQDHLGPLVDAGVKGFKCFMIESGVEEFPCVSESDLRPAMSVLKDKETALLFHAEVDDREDHPTPIANPGDPTVYSTFLKSRPESFEVDAIWQIINLQKEFPTLRCHIVHLSAARALPIIRSAKAAGHKLTVETCFHYLCLASDSIPDRHPEFKCCPPIRDAGNREVLWAALLDGTIDCVVSDHSPCVAELKKLDQGDIMGAWGGISTLGFGLSLLWMEGRKRNVPIGTILRWVSENTASHAGLGDRKGKIAVGYDADLVIWDPEAQHTVTKETIQFKNKVTPYEGLVLLGRVEQTILRGRPTYDGISDTFFNLEPSGALL</sequence>
<evidence type="ECO:0000256" key="8">
    <source>
        <dbReference type="ARBA" id="ARBA00022801"/>
    </source>
</evidence>
<protein>
    <recommendedName>
        <fullName evidence="6">allantoinase</fullName>
        <ecNumber evidence="6">3.5.2.5</ecNumber>
    </recommendedName>
</protein>
<comment type="subunit">
    <text evidence="5">Homotetramer.</text>
</comment>
<dbReference type="SUPFAM" id="SSF51556">
    <property type="entry name" value="Metallo-dependent hydrolases"/>
    <property type="match status" value="1"/>
</dbReference>
<proteinExistence type="inferred from homology"/>
<evidence type="ECO:0000256" key="7">
    <source>
        <dbReference type="ARBA" id="ARBA00022723"/>
    </source>
</evidence>
<keyword evidence="7" id="KW-0479">Metal-binding</keyword>
<reference evidence="11" key="2">
    <citation type="journal article" date="2020" name="Nat. Commun.">
        <title>Large-scale genome sequencing of mycorrhizal fungi provides insights into the early evolution of symbiotic traits.</title>
        <authorList>
            <person name="Miyauchi S."/>
            <person name="Kiss E."/>
            <person name="Kuo A."/>
            <person name="Drula E."/>
            <person name="Kohler A."/>
            <person name="Sanchez-Garcia M."/>
            <person name="Morin E."/>
            <person name="Andreopoulos B."/>
            <person name="Barry K.W."/>
            <person name="Bonito G."/>
            <person name="Buee M."/>
            <person name="Carver A."/>
            <person name="Chen C."/>
            <person name="Cichocki N."/>
            <person name="Clum A."/>
            <person name="Culley D."/>
            <person name="Crous P.W."/>
            <person name="Fauchery L."/>
            <person name="Girlanda M."/>
            <person name="Hayes R.D."/>
            <person name="Keri Z."/>
            <person name="LaButti K."/>
            <person name="Lipzen A."/>
            <person name="Lombard V."/>
            <person name="Magnuson J."/>
            <person name="Maillard F."/>
            <person name="Murat C."/>
            <person name="Nolan M."/>
            <person name="Ohm R.A."/>
            <person name="Pangilinan J."/>
            <person name="Pereira M.F."/>
            <person name="Perotto S."/>
            <person name="Peter M."/>
            <person name="Pfister S."/>
            <person name="Riley R."/>
            <person name="Sitrit Y."/>
            <person name="Stielow J.B."/>
            <person name="Szollosi G."/>
            <person name="Zifcakova L."/>
            <person name="Stursova M."/>
            <person name="Spatafora J.W."/>
            <person name="Tedersoo L."/>
            <person name="Vaario L.M."/>
            <person name="Yamada A."/>
            <person name="Yan M."/>
            <person name="Wang P."/>
            <person name="Xu J."/>
            <person name="Bruns T."/>
            <person name="Baldrian P."/>
            <person name="Vilgalys R."/>
            <person name="Dunand C."/>
            <person name="Henrissat B."/>
            <person name="Grigoriev I.V."/>
            <person name="Hibbett D."/>
            <person name="Nagy L.G."/>
            <person name="Martin F.M."/>
        </authorList>
    </citation>
    <scope>NUCLEOTIDE SEQUENCE</scope>
    <source>
        <strain evidence="11">Prilba</strain>
    </source>
</reference>
<evidence type="ECO:0000313" key="11">
    <source>
        <dbReference type="EMBL" id="KAF8481825.1"/>
    </source>
</evidence>
<dbReference type="PANTHER" id="PTHR43668:SF2">
    <property type="entry name" value="ALLANTOINASE"/>
    <property type="match status" value="1"/>
</dbReference>
<dbReference type="GO" id="GO:0008270">
    <property type="term" value="F:zinc ion binding"/>
    <property type="evidence" value="ECO:0007669"/>
    <property type="project" value="InterPro"/>
</dbReference>
<dbReference type="NCBIfam" id="TIGR03178">
    <property type="entry name" value="allantoinase"/>
    <property type="match status" value="1"/>
</dbReference>
<evidence type="ECO:0000256" key="2">
    <source>
        <dbReference type="ARBA" id="ARBA00001947"/>
    </source>
</evidence>
<dbReference type="GO" id="GO:0000256">
    <property type="term" value="P:allantoin catabolic process"/>
    <property type="evidence" value="ECO:0007669"/>
    <property type="project" value="InterPro"/>
</dbReference>
<dbReference type="InterPro" id="IPR011059">
    <property type="entry name" value="Metal-dep_hydrolase_composite"/>
</dbReference>
<keyword evidence="9" id="KW-0862">Zinc</keyword>
<dbReference type="Proteomes" id="UP000759537">
    <property type="component" value="Unassembled WGS sequence"/>
</dbReference>